<evidence type="ECO:0000256" key="3">
    <source>
        <dbReference type="ARBA" id="ARBA00022530"/>
    </source>
</evidence>
<dbReference type="GO" id="GO:0030020">
    <property type="term" value="F:extracellular matrix structural constituent conferring tensile strength"/>
    <property type="evidence" value="ECO:0007669"/>
    <property type="project" value="TreeGrafter"/>
</dbReference>
<keyword evidence="3" id="KW-0272">Extracellular matrix</keyword>
<dbReference type="SMART" id="SM00210">
    <property type="entry name" value="TSPN"/>
    <property type="match status" value="1"/>
</dbReference>
<evidence type="ECO:0000259" key="8">
    <source>
        <dbReference type="PROSITE" id="PS51461"/>
    </source>
</evidence>
<feature type="region of interest" description="Disordered" evidence="7">
    <location>
        <begin position="669"/>
        <end position="1261"/>
    </location>
</feature>
<dbReference type="Ensembl" id="ENSONIT00000062150.1">
    <property type="protein sequence ID" value="ENSONIP00000078055.1"/>
    <property type="gene ID" value="ENSONIG00000020011.2"/>
</dbReference>
<reference evidence="9" key="2">
    <citation type="submission" date="2025-08" db="UniProtKB">
        <authorList>
            <consortium name="Ensembl"/>
        </authorList>
    </citation>
    <scope>IDENTIFICATION</scope>
</reference>
<dbReference type="FunFam" id="2.60.120.200:FF:000016">
    <property type="entry name" value="Collagen XI alpha 1 chain"/>
    <property type="match status" value="1"/>
</dbReference>
<evidence type="ECO:0000256" key="2">
    <source>
        <dbReference type="ARBA" id="ARBA00022525"/>
    </source>
</evidence>
<keyword evidence="4" id="KW-0732">Signal</keyword>
<dbReference type="Pfam" id="PF02210">
    <property type="entry name" value="Laminin_G_2"/>
    <property type="match status" value="1"/>
</dbReference>
<evidence type="ECO:0000256" key="5">
    <source>
        <dbReference type="ARBA" id="ARBA00022737"/>
    </source>
</evidence>
<evidence type="ECO:0000256" key="1">
    <source>
        <dbReference type="ARBA" id="ARBA00004613"/>
    </source>
</evidence>
<keyword evidence="2" id="KW-0964">Secreted</keyword>
<feature type="compositionally biased region" description="Low complexity" evidence="7">
    <location>
        <begin position="1065"/>
        <end position="1088"/>
    </location>
</feature>
<dbReference type="Pfam" id="PF01410">
    <property type="entry name" value="COLFI"/>
    <property type="match status" value="1"/>
</dbReference>
<feature type="compositionally biased region" description="Gly residues" evidence="7">
    <location>
        <begin position="1032"/>
        <end position="1042"/>
    </location>
</feature>
<keyword evidence="10" id="KW-1185">Reference proteome</keyword>
<feature type="compositionally biased region" description="Basic and acidic residues" evidence="7">
    <location>
        <begin position="637"/>
        <end position="646"/>
    </location>
</feature>
<sequence length="1480" mass="152447">MIVWCQTNLRFTQRDHVNSRLFQLLDKREQNRPFLYLPYPVDVLRALQVPSLPEGVKKVPGFCTSRRSSSPDHAFRITKKAQISAPTKQLFSGRFPENFSVMALVKAQAGLQAFLLSIYSEQGVQQLGIELGRSPVFLYEDQSGKPAPEDYPLFKGVNLADGKWHRIAFSVSKKNVTLLLDCKKKMTRPLPRGNKAVVDTNGITVFGARLLDEEVFQGDIQQLLIASNPQAAYDFCEHYSPDCDSPLPKTQAQDPNTYVTLVGEEVDAAKAGGTGEELFTEEYETGDVGLKEYDYNYRDYNEPSPEAAEVDGNIGPALSAVTDEGGVSRFASEAKTQKTFQPALQSLVKLHSVSRHGPPGRPGLPGADGVPGPPGTSLMLPFRFGQSGGDKGPVVSAQEAQAAAILSQARVRYDSLFHISAFLSMSGLLVLCFCPVLSPFVKDIVSNLLLKLHFVDYFFFSIYVMKTQNQNKTLMWSVRDDLTFRHLRGIVFNFFLSLFSQGVRGNDGPHGPKGSLGPQGEPGPPGQQGTPGTQVRHRTPDHYHGPTGKPGLPGMPGADGPPGHPGKEGPPGTKGNQGPNGPQGAIGYPGPRGVKGEQGIRGLKGHKGEKGEDGFPGIKGDFGVKGERGEIGVSGPRGEDGPEGPKGRVGPPGEVGAIGLIGEKGKLGVPGVPGYPGRQGPKGSLGFPGFPGSNGEKGTRGPRGQRGPRGATGKPGAKGTSGSDGPHGPPGERGLPGPQGANGFPGPKGPPGPPGKDGLPGHPGQRGEVGFQGKMGPPGPPGVVGPQGPSGETGPMGERGHPGPLGPPGEQGLPGPSGKEGTKGDPGPPGRPGKDGPAGLRGFPGERGLPGTPVSINDPAYGSPGERGPAGTAGPIGPPGRPGPQGPPGPAGEKGVPGEKGPIGPAGRDGVQGPVGLPGPAGTAGVPGEDGDKGPPGPPGPLGPVGQPGPAGADGDLGPRGQQGPFGAKGDEGTRGFPGAPGPIGLQGLPGPSGEKGETGDVGPMVSVHFCGQGPRGERGEKGEAGQPGTAGPAGGRGGPGDDGPKGNPNLLNVFLWRHLSQGDPGAVGPPGKTGPVGPQGQPGKPGTEGLRGLPGSVGEQGLPGAAGEKGPPGPLGPPGLPGLRGDPGAKGEKGHQGLIGLIGPPGEQGEKGDRGLPGPQGSSGPKGETGLPGGTGPLGPAGPPGLPGPQGIKGAKGASGGAGPKGEKGVQGPPGPPGPPGEVIQPLPIQRSPKSKRSIDASQLAPEFDPDMPASDTAGTEFLMGSEGMEEIFGSLNSLRQEIETMRFPLGTQDSPARTCQDLNLSQPDLKDGEYWIDPNQGCSRDSFKVFCNFTTGETCLYPSKDVNTVSPFSYVDSNGEPVGVVQLGFLRLLSVQARQNLTYHCHRSVAWADQSAKNNYQRALHFLGANDEELSYETNPYIKALIDGCSYRKGFDRTVLEISTPQLEHLPLRDIKVSDFGEKNQQFGFEVGPVCFQA</sequence>
<dbReference type="InterPro" id="IPR000885">
    <property type="entry name" value="Fib_collagen_C"/>
</dbReference>
<dbReference type="GO" id="GO:0005594">
    <property type="term" value="C:collagen type IX trimer"/>
    <property type="evidence" value="ECO:0007669"/>
    <property type="project" value="TreeGrafter"/>
</dbReference>
<feature type="domain" description="Fibrillar collagen NC1" evidence="8">
    <location>
        <begin position="1271"/>
        <end position="1479"/>
    </location>
</feature>
<dbReference type="Gene3D" id="2.60.120.200">
    <property type="match status" value="1"/>
</dbReference>
<dbReference type="InterPro" id="IPR008160">
    <property type="entry name" value="Collagen"/>
</dbReference>
<dbReference type="GO" id="GO:0030198">
    <property type="term" value="P:extracellular matrix organization"/>
    <property type="evidence" value="ECO:0007669"/>
    <property type="project" value="TreeGrafter"/>
</dbReference>
<comment type="subcellular location">
    <subcellularLocation>
        <location evidence="1">Secreted</location>
    </subcellularLocation>
</comment>
<dbReference type="InterPro" id="IPR050149">
    <property type="entry name" value="Collagen_superfamily"/>
</dbReference>
<feature type="compositionally biased region" description="Low complexity" evidence="7">
    <location>
        <begin position="944"/>
        <end position="960"/>
    </location>
</feature>
<dbReference type="Gene3D" id="2.60.120.1000">
    <property type="match status" value="1"/>
</dbReference>
<dbReference type="FunFam" id="2.60.120.1000:FF:000007">
    <property type="entry name" value="Collagen type V alpha 3 chain"/>
    <property type="match status" value="1"/>
</dbReference>
<proteinExistence type="predicted"/>
<dbReference type="PANTHER" id="PTHR24023">
    <property type="entry name" value="COLLAGEN ALPHA"/>
    <property type="match status" value="1"/>
</dbReference>
<evidence type="ECO:0000256" key="4">
    <source>
        <dbReference type="ARBA" id="ARBA00022729"/>
    </source>
</evidence>
<evidence type="ECO:0000256" key="7">
    <source>
        <dbReference type="SAM" id="MobiDB-lite"/>
    </source>
</evidence>
<organism evidence="9 10">
    <name type="scientific">Oreochromis niloticus</name>
    <name type="common">Nile tilapia</name>
    <name type="synonym">Tilapia nilotica</name>
    <dbReference type="NCBI Taxonomy" id="8128"/>
    <lineage>
        <taxon>Eukaryota</taxon>
        <taxon>Metazoa</taxon>
        <taxon>Chordata</taxon>
        <taxon>Craniata</taxon>
        <taxon>Vertebrata</taxon>
        <taxon>Euteleostomi</taxon>
        <taxon>Actinopterygii</taxon>
        <taxon>Neopterygii</taxon>
        <taxon>Teleostei</taxon>
        <taxon>Neoteleostei</taxon>
        <taxon>Acanthomorphata</taxon>
        <taxon>Ovalentaria</taxon>
        <taxon>Cichlomorphae</taxon>
        <taxon>Cichliformes</taxon>
        <taxon>Cichlidae</taxon>
        <taxon>African cichlids</taxon>
        <taxon>Pseudocrenilabrinae</taxon>
        <taxon>Oreochromini</taxon>
        <taxon>Oreochromis</taxon>
    </lineage>
</organism>
<feature type="compositionally biased region" description="Low complexity" evidence="7">
    <location>
        <begin position="808"/>
        <end position="817"/>
    </location>
</feature>
<feature type="region of interest" description="Disordered" evidence="7">
    <location>
        <begin position="506"/>
        <end position="653"/>
    </location>
</feature>
<evidence type="ECO:0000256" key="6">
    <source>
        <dbReference type="ARBA" id="ARBA00023119"/>
    </source>
</evidence>
<feature type="compositionally biased region" description="Pro residues" evidence="7">
    <location>
        <begin position="1112"/>
        <end position="1121"/>
    </location>
</feature>
<reference evidence="9" key="3">
    <citation type="submission" date="2025-09" db="UniProtKB">
        <authorList>
            <consortium name="Ensembl"/>
        </authorList>
    </citation>
    <scope>IDENTIFICATION</scope>
</reference>
<feature type="compositionally biased region" description="Pro residues" evidence="7">
    <location>
        <begin position="876"/>
        <end position="890"/>
    </location>
</feature>
<dbReference type="InterPro" id="IPR013320">
    <property type="entry name" value="ConA-like_dom_sf"/>
</dbReference>
<reference evidence="10" key="1">
    <citation type="submission" date="2012-01" db="EMBL/GenBank/DDBJ databases">
        <title>The Genome Sequence of Oreochromis niloticus (Nile Tilapia).</title>
        <authorList>
            <consortium name="Broad Institute Genome Assembly Team"/>
            <consortium name="Broad Institute Sequencing Platform"/>
            <person name="Di Palma F."/>
            <person name="Johnson J."/>
            <person name="Lander E.S."/>
            <person name="Lindblad-Toh K."/>
        </authorList>
    </citation>
    <scope>NUCLEOTIDE SEQUENCE [LARGE SCALE GENOMIC DNA]</scope>
</reference>
<dbReference type="PROSITE" id="PS51461">
    <property type="entry name" value="NC1_FIB"/>
    <property type="match status" value="1"/>
</dbReference>
<dbReference type="Pfam" id="PF01391">
    <property type="entry name" value="Collagen"/>
    <property type="match status" value="6"/>
</dbReference>
<dbReference type="SMART" id="SM00038">
    <property type="entry name" value="COLFI"/>
    <property type="match status" value="1"/>
</dbReference>
<dbReference type="InterPro" id="IPR001791">
    <property type="entry name" value="Laminin_G"/>
</dbReference>
<dbReference type="SMART" id="SM00282">
    <property type="entry name" value="LamG"/>
    <property type="match status" value="1"/>
</dbReference>
<keyword evidence="6" id="KW-0176">Collagen</keyword>
<dbReference type="InterPro" id="IPR048287">
    <property type="entry name" value="TSPN-like_N"/>
</dbReference>
<evidence type="ECO:0000313" key="10">
    <source>
        <dbReference type="Proteomes" id="UP000005207"/>
    </source>
</evidence>
<dbReference type="Proteomes" id="UP000005207">
    <property type="component" value="Linkage group LG22"/>
</dbReference>
<dbReference type="PANTHER" id="PTHR24023:SF372">
    <property type="entry name" value="COLLAGEN ALPHA-1(XVI) CHAIN"/>
    <property type="match status" value="1"/>
</dbReference>
<name>A0A669EY68_ORENI</name>
<feature type="compositionally biased region" description="Low complexity" evidence="7">
    <location>
        <begin position="983"/>
        <end position="993"/>
    </location>
</feature>
<protein>
    <submittedName>
        <fullName evidence="9">Collagen, type XI, alpha 2</fullName>
    </submittedName>
</protein>
<dbReference type="GeneTree" id="ENSGT00940000159762"/>
<dbReference type="GO" id="GO:0005615">
    <property type="term" value="C:extracellular space"/>
    <property type="evidence" value="ECO:0007669"/>
    <property type="project" value="TreeGrafter"/>
</dbReference>
<keyword evidence="5" id="KW-0677">Repeat</keyword>
<feature type="compositionally biased region" description="Gly residues" evidence="7">
    <location>
        <begin position="1171"/>
        <end position="1180"/>
    </location>
</feature>
<evidence type="ECO:0000313" key="9">
    <source>
        <dbReference type="Ensembl" id="ENSONIP00000078055.1"/>
    </source>
</evidence>
<gene>
    <name evidence="9" type="primary">COL11A2</name>
    <name evidence="9" type="synonym">col11a2</name>
</gene>
<accession>A0A669EY68</accession>
<dbReference type="SUPFAM" id="SSF49899">
    <property type="entry name" value="Concanavalin A-like lectins/glucanases"/>
    <property type="match status" value="1"/>
</dbReference>